<gene>
    <name evidence="1" type="ORF">HK097_004969</name>
</gene>
<dbReference type="Pfam" id="PF25143">
    <property type="entry name" value="Zn_ribbon_IFT122_C"/>
    <property type="match status" value="1"/>
</dbReference>
<dbReference type="EMBL" id="JADGJD010002340">
    <property type="protein sequence ID" value="KAJ3033121.1"/>
    <property type="molecule type" value="Genomic_DNA"/>
</dbReference>
<accession>A0AAD5WX36</accession>
<evidence type="ECO:0000313" key="1">
    <source>
        <dbReference type="EMBL" id="KAJ3033121.1"/>
    </source>
</evidence>
<dbReference type="AlphaFoldDB" id="A0AAD5WX36"/>
<organism evidence="1 2">
    <name type="scientific">Rhizophlyctis rosea</name>
    <dbReference type="NCBI Taxonomy" id="64517"/>
    <lineage>
        <taxon>Eukaryota</taxon>
        <taxon>Fungi</taxon>
        <taxon>Fungi incertae sedis</taxon>
        <taxon>Chytridiomycota</taxon>
        <taxon>Chytridiomycota incertae sedis</taxon>
        <taxon>Chytridiomycetes</taxon>
        <taxon>Rhizophlyctidales</taxon>
        <taxon>Rhizophlyctidaceae</taxon>
        <taxon>Rhizophlyctis</taxon>
    </lineage>
</organism>
<comment type="caution">
    <text evidence="1">The sequence shown here is derived from an EMBL/GenBank/DDBJ whole genome shotgun (WGS) entry which is preliminary data.</text>
</comment>
<protein>
    <submittedName>
        <fullName evidence="1">Uncharacterized protein</fullName>
    </submittedName>
</protein>
<keyword evidence="2" id="KW-1185">Reference proteome</keyword>
<proteinExistence type="predicted"/>
<evidence type="ECO:0000313" key="2">
    <source>
        <dbReference type="Proteomes" id="UP001212841"/>
    </source>
</evidence>
<name>A0AAD5WX36_9FUNG</name>
<reference evidence="1" key="1">
    <citation type="submission" date="2020-05" db="EMBL/GenBank/DDBJ databases">
        <title>Phylogenomic resolution of chytrid fungi.</title>
        <authorList>
            <person name="Stajich J.E."/>
            <person name="Amses K."/>
            <person name="Simmons R."/>
            <person name="Seto K."/>
            <person name="Myers J."/>
            <person name="Bonds A."/>
            <person name="Quandt C.A."/>
            <person name="Barry K."/>
            <person name="Liu P."/>
            <person name="Grigoriev I."/>
            <person name="Longcore J.E."/>
            <person name="James T.Y."/>
        </authorList>
    </citation>
    <scope>NUCLEOTIDE SEQUENCE</scope>
    <source>
        <strain evidence="1">JEL0318</strain>
    </source>
</reference>
<dbReference type="Proteomes" id="UP001212841">
    <property type="component" value="Unassembled WGS sequence"/>
</dbReference>
<sequence length="182" mass="19686">MIPFALEAGITDDEAVKLINMDPPLSLKGLSASKHGVDAFLDGGFGLGSTGVMGGMVMSAGGGGSMPRDLPDDGQDTLTIGGRPPDSSLPIFSRKRLLALPPYTVHIRQWSKIRKCLRNEYFRVVRVGDGNGEGVDPNDEEGDVSGIVTCKNCFRFFLEEEWTYRVLEGGCCPFCRVKIEIG</sequence>